<dbReference type="SUPFAM" id="SSF52172">
    <property type="entry name" value="CheY-like"/>
    <property type="match status" value="1"/>
</dbReference>
<dbReference type="STRING" id="926562.Oweho_1336"/>
<dbReference type="eggNOG" id="COG0745">
    <property type="taxonomic scope" value="Bacteria"/>
</dbReference>
<feature type="domain" description="Response regulatory" evidence="2">
    <location>
        <begin position="17"/>
        <end position="142"/>
    </location>
</feature>
<dbReference type="PANTHER" id="PTHR44520:SF2">
    <property type="entry name" value="RESPONSE REGULATOR RCP1"/>
    <property type="match status" value="1"/>
</dbReference>
<organism evidence="3 4">
    <name type="scientific">Owenweeksia hongkongensis (strain DSM 17368 / CIP 108786 / JCM 12287 / NRRL B-23963 / UST20020801)</name>
    <dbReference type="NCBI Taxonomy" id="926562"/>
    <lineage>
        <taxon>Bacteria</taxon>
        <taxon>Pseudomonadati</taxon>
        <taxon>Bacteroidota</taxon>
        <taxon>Flavobacteriia</taxon>
        <taxon>Flavobacteriales</taxon>
        <taxon>Owenweeksiaceae</taxon>
        <taxon>Owenweeksia</taxon>
    </lineage>
</organism>
<dbReference type="KEGG" id="oho:Oweho_1336"/>
<dbReference type="HOGENOM" id="CLU_000445_69_17_10"/>
<name>G8R7I2_OWEHD</name>
<reference evidence="3 4" key="1">
    <citation type="journal article" date="2012" name="Stand. Genomic Sci.">
        <title>Genome sequence of the orange-pigmented seawater bacterium Owenweeksia hongkongensis type strain (UST20020801(T)).</title>
        <authorList>
            <person name="Riedel T."/>
            <person name="Held B."/>
            <person name="Nolan M."/>
            <person name="Lucas S."/>
            <person name="Lapidus A."/>
            <person name="Tice H."/>
            <person name="Del Rio T.G."/>
            <person name="Cheng J.F."/>
            <person name="Han C."/>
            <person name="Tapia R."/>
            <person name="Goodwin L.A."/>
            <person name="Pitluck S."/>
            <person name="Liolios K."/>
            <person name="Mavromatis K."/>
            <person name="Pagani I."/>
            <person name="Ivanova N."/>
            <person name="Mikhailova N."/>
            <person name="Pati A."/>
            <person name="Chen A."/>
            <person name="Palaniappan K."/>
            <person name="Rohde M."/>
            <person name="Tindall B.J."/>
            <person name="Detter J.C."/>
            <person name="Goker M."/>
            <person name="Woyke T."/>
            <person name="Bristow J."/>
            <person name="Eisen J.A."/>
            <person name="Markowitz V."/>
            <person name="Hugenholtz P."/>
            <person name="Klenk H.P."/>
            <person name="Kyrpides N.C."/>
        </authorList>
    </citation>
    <scope>NUCLEOTIDE SEQUENCE</scope>
    <source>
        <strain evidence="4">DSM 17368 / JCM 12287 / NRRL B-23963</strain>
    </source>
</reference>
<dbReference type="OrthoDB" id="673128at2"/>
<dbReference type="GO" id="GO:0000160">
    <property type="term" value="P:phosphorelay signal transduction system"/>
    <property type="evidence" value="ECO:0007669"/>
    <property type="project" value="InterPro"/>
</dbReference>
<dbReference type="Gene3D" id="3.40.50.2300">
    <property type="match status" value="1"/>
</dbReference>
<sequence>MNQGNSQHKLDVSEKLLILLVDDNDALNFLHKKLCAINLPDAEVISFENGRLALDYLNRNSKFLEKQEVLILLDIRMPVMDGWSFLKEIEGGGLSAQHSIVMLTSSTSKLDREKAMSYPFVMGYLEKPLRGFQLQELADAFNKVHRN</sequence>
<evidence type="ECO:0000259" key="2">
    <source>
        <dbReference type="PROSITE" id="PS50110"/>
    </source>
</evidence>
<gene>
    <name evidence="3" type="ordered locus">Oweho_1336</name>
</gene>
<feature type="modified residue" description="4-aspartylphosphate" evidence="1">
    <location>
        <position position="74"/>
    </location>
</feature>
<dbReference type="InterPro" id="IPR052893">
    <property type="entry name" value="TCS_response_regulator"/>
</dbReference>
<dbReference type="SMART" id="SM00448">
    <property type="entry name" value="REC"/>
    <property type="match status" value="1"/>
</dbReference>
<evidence type="ECO:0000313" key="4">
    <source>
        <dbReference type="Proteomes" id="UP000005631"/>
    </source>
</evidence>
<proteinExistence type="predicted"/>
<evidence type="ECO:0000256" key="1">
    <source>
        <dbReference type="PROSITE-ProRule" id="PRU00169"/>
    </source>
</evidence>
<dbReference type="PROSITE" id="PS50110">
    <property type="entry name" value="RESPONSE_REGULATORY"/>
    <property type="match status" value="1"/>
</dbReference>
<keyword evidence="4" id="KW-1185">Reference proteome</keyword>
<dbReference type="Proteomes" id="UP000005631">
    <property type="component" value="Chromosome"/>
</dbReference>
<dbReference type="RefSeq" id="WP_014201691.1">
    <property type="nucleotide sequence ID" value="NC_016599.1"/>
</dbReference>
<dbReference type="EMBL" id="CP003156">
    <property type="protein sequence ID" value="AEV32335.1"/>
    <property type="molecule type" value="Genomic_DNA"/>
</dbReference>
<evidence type="ECO:0000313" key="3">
    <source>
        <dbReference type="EMBL" id="AEV32335.1"/>
    </source>
</evidence>
<dbReference type="Pfam" id="PF00072">
    <property type="entry name" value="Response_reg"/>
    <property type="match status" value="1"/>
</dbReference>
<keyword evidence="1" id="KW-0597">Phosphoprotein</keyword>
<dbReference type="InterPro" id="IPR011006">
    <property type="entry name" value="CheY-like_superfamily"/>
</dbReference>
<protein>
    <submittedName>
        <fullName evidence="3">CheY-like receiver domain-containing protein</fullName>
    </submittedName>
</protein>
<accession>G8R7I2</accession>
<dbReference type="PANTHER" id="PTHR44520">
    <property type="entry name" value="RESPONSE REGULATOR RCP1-RELATED"/>
    <property type="match status" value="1"/>
</dbReference>
<dbReference type="InterPro" id="IPR001789">
    <property type="entry name" value="Sig_transdc_resp-reg_receiver"/>
</dbReference>
<dbReference type="AlphaFoldDB" id="G8R7I2"/>